<dbReference type="InterPro" id="IPR009574">
    <property type="entry name" value="DUF1189"/>
</dbReference>
<dbReference type="Proteomes" id="UP000184035">
    <property type="component" value="Unassembled WGS sequence"/>
</dbReference>
<evidence type="ECO:0008006" key="4">
    <source>
        <dbReference type="Google" id="ProtNLM"/>
    </source>
</evidence>
<dbReference type="EMBL" id="FQVM01000002">
    <property type="protein sequence ID" value="SHE41442.1"/>
    <property type="molecule type" value="Genomic_DNA"/>
</dbReference>
<reference evidence="2 3" key="1">
    <citation type="submission" date="2016-11" db="EMBL/GenBank/DDBJ databases">
        <authorList>
            <person name="Jaros S."/>
            <person name="Januszkiewicz K."/>
            <person name="Wedrychowicz H."/>
        </authorList>
    </citation>
    <scope>NUCLEOTIDE SEQUENCE [LARGE SCALE GENOMIC DNA]</scope>
    <source>
        <strain evidence="2 3">DSM 2631</strain>
    </source>
</reference>
<dbReference type="RefSeq" id="WP_072892513.1">
    <property type="nucleotide sequence ID" value="NZ_FQVM01000002.1"/>
</dbReference>
<keyword evidence="1" id="KW-0472">Membrane</keyword>
<name>A0A1M4TA69_9CLOT</name>
<proteinExistence type="predicted"/>
<protein>
    <recommendedName>
        <fullName evidence="4">Maltodextrin utilization protein YvdJ</fullName>
    </recommendedName>
</protein>
<dbReference type="OrthoDB" id="2970056at2"/>
<keyword evidence="1" id="KW-1133">Transmembrane helix</keyword>
<organism evidence="2 3">
    <name type="scientific">Clostridium fallax</name>
    <dbReference type="NCBI Taxonomy" id="1533"/>
    <lineage>
        <taxon>Bacteria</taxon>
        <taxon>Bacillati</taxon>
        <taxon>Bacillota</taxon>
        <taxon>Clostridia</taxon>
        <taxon>Eubacteriales</taxon>
        <taxon>Clostridiaceae</taxon>
        <taxon>Clostridium</taxon>
    </lineage>
</organism>
<feature type="transmembrane region" description="Helical" evidence="1">
    <location>
        <begin position="28"/>
        <end position="49"/>
    </location>
</feature>
<keyword evidence="1" id="KW-0812">Transmembrane</keyword>
<accession>A0A1M4TA69</accession>
<feature type="transmembrane region" description="Helical" evidence="1">
    <location>
        <begin position="156"/>
        <end position="186"/>
    </location>
</feature>
<feature type="transmembrane region" description="Helical" evidence="1">
    <location>
        <begin position="226"/>
        <end position="244"/>
    </location>
</feature>
<gene>
    <name evidence="2" type="ORF">SAMN05443638_10297</name>
</gene>
<dbReference type="STRING" id="1533.SAMN05443638_10297"/>
<evidence type="ECO:0000313" key="2">
    <source>
        <dbReference type="EMBL" id="SHE41442.1"/>
    </source>
</evidence>
<dbReference type="Pfam" id="PF06691">
    <property type="entry name" value="DUF1189"/>
    <property type="match status" value="1"/>
</dbReference>
<evidence type="ECO:0000313" key="3">
    <source>
        <dbReference type="Proteomes" id="UP000184035"/>
    </source>
</evidence>
<dbReference type="AlphaFoldDB" id="A0A1M4TA69"/>
<keyword evidence="3" id="KW-1185">Reference proteome</keyword>
<evidence type="ECO:0000256" key="1">
    <source>
        <dbReference type="SAM" id="Phobius"/>
    </source>
</evidence>
<sequence length="252" mass="28788">MNLFQRFIKSITDFKSYKIFKEESMKKSIIYGLVIAIVFGIVANVYPAIVSLNYSEKIEPIIENKVPDFKIKDGKLIIEGDKQEEFEANGITVKFDPKDQWKNNFNNIENGILLYSDGITVRKDNNEVLNKKYSEVYTSEIDSSIIKEVIKYRKPIIIIGYLMMAIGFSIGFFILALIVSLIGILIKNSIGYKCDFKTLYKLSLYCLTLAVVINALGSIMMVKIPYILFVGVGCFYLYKALISIKAQEQKRL</sequence>
<feature type="transmembrane region" description="Helical" evidence="1">
    <location>
        <begin position="198"/>
        <end position="220"/>
    </location>
</feature>